<dbReference type="GO" id="GO:0004180">
    <property type="term" value="F:carboxypeptidase activity"/>
    <property type="evidence" value="ECO:0007669"/>
    <property type="project" value="UniProtKB-KW"/>
</dbReference>
<proteinExistence type="predicted"/>
<comment type="caution">
    <text evidence="2">The sequence shown here is derived from an EMBL/GenBank/DDBJ whole genome shotgun (WGS) entry which is preliminary data.</text>
</comment>
<organism evidence="2 3">
    <name type="scientific">Pedobacter chinensis</name>
    <dbReference type="NCBI Taxonomy" id="2282421"/>
    <lineage>
        <taxon>Bacteria</taxon>
        <taxon>Pseudomonadati</taxon>
        <taxon>Bacteroidota</taxon>
        <taxon>Sphingobacteriia</taxon>
        <taxon>Sphingobacteriales</taxon>
        <taxon>Sphingobacteriaceae</taxon>
        <taxon>Pedobacter</taxon>
    </lineage>
</organism>
<keyword evidence="2" id="KW-0378">Hydrolase</keyword>
<evidence type="ECO:0000313" key="2">
    <source>
        <dbReference type="EMBL" id="RDC54207.1"/>
    </source>
</evidence>
<reference evidence="2 3" key="1">
    <citation type="submission" date="2018-07" db="EMBL/GenBank/DDBJ databases">
        <title>Pedobacter sp. nov., isolated from soil.</title>
        <authorList>
            <person name="Zhou L.Y."/>
            <person name="Du Z.J."/>
        </authorList>
    </citation>
    <scope>NUCLEOTIDE SEQUENCE [LARGE SCALE GENOMIC DNA]</scope>
    <source>
        <strain evidence="2 3">JDX94</strain>
    </source>
</reference>
<keyword evidence="2" id="KW-0645">Protease</keyword>
<gene>
    <name evidence="2" type="ORF">DU508_23030</name>
</gene>
<keyword evidence="2" id="KW-0121">Carboxypeptidase</keyword>
<evidence type="ECO:0000313" key="3">
    <source>
        <dbReference type="Proteomes" id="UP000253961"/>
    </source>
</evidence>
<keyword evidence="3" id="KW-1185">Reference proteome</keyword>
<dbReference type="Proteomes" id="UP000253961">
    <property type="component" value="Unassembled WGS sequence"/>
</dbReference>
<keyword evidence="1" id="KW-0732">Signal</keyword>
<dbReference type="EMBL" id="QPKV01000016">
    <property type="protein sequence ID" value="RDC54207.1"/>
    <property type="molecule type" value="Genomic_DNA"/>
</dbReference>
<dbReference type="AlphaFoldDB" id="A0A369PTB3"/>
<dbReference type="OrthoDB" id="1223654at2"/>
<accession>A0A369PTB3</accession>
<dbReference type="Pfam" id="PF13715">
    <property type="entry name" value="CarbopepD_reg_2"/>
    <property type="match status" value="1"/>
</dbReference>
<dbReference type="SUPFAM" id="SSF49464">
    <property type="entry name" value="Carboxypeptidase regulatory domain-like"/>
    <property type="match status" value="1"/>
</dbReference>
<protein>
    <submittedName>
        <fullName evidence="2">Carboxypeptidase-like regulatory domain-containing protein</fullName>
    </submittedName>
</protein>
<evidence type="ECO:0000256" key="1">
    <source>
        <dbReference type="SAM" id="SignalP"/>
    </source>
</evidence>
<dbReference type="Gene3D" id="2.60.40.1120">
    <property type="entry name" value="Carboxypeptidase-like, regulatory domain"/>
    <property type="match status" value="1"/>
</dbReference>
<dbReference type="InterPro" id="IPR008969">
    <property type="entry name" value="CarboxyPept-like_regulatory"/>
</dbReference>
<name>A0A369PTB3_9SPHI</name>
<feature type="signal peptide" evidence="1">
    <location>
        <begin position="1"/>
        <end position="19"/>
    </location>
</feature>
<sequence>MKLFCSILFFCLTAIASFAQNFTLSGVVKDKRGDVLPGAGIYVSGYKIATVSDNDGAFILNLKSGNYDLLVQLIGYKALNKNVVITDRAVKIDLILEESVTQLADVTIKPDPNRQYYINLFKNFFIGTTPNAEECKIVNPNVLIIDYEKDDSRLTVKTNQFLIIDNQALGYRIKYLLNEFQYDYKSKIIYFEGYPYYEDLKGSERRKRIWEKKRLIAYQGSPQHFFKSLYQNKAVEEGFIINKLITSLNPDKPSDSVINANIKRLTEKQMSLSGRITIGHDQNDSLSIWMRKKNLPNGISILNRAAVLQDTLVKNFNENIKAINFTDKLYIVYTKEMEDPMFSNRIGQSISRPLDMPNYQISTITLQVAPVYFYENGGIYNPRSMLYSGYWAWEKIADSVPMDYIPDINQQNNRKR</sequence>
<feature type="chain" id="PRO_5016571276" evidence="1">
    <location>
        <begin position="20"/>
        <end position="416"/>
    </location>
</feature>
<dbReference type="RefSeq" id="WP_115405020.1">
    <property type="nucleotide sequence ID" value="NZ_QPKV01000016.1"/>
</dbReference>